<evidence type="ECO:0000259" key="1">
    <source>
        <dbReference type="PROSITE" id="PS50853"/>
    </source>
</evidence>
<dbReference type="InterPro" id="IPR036116">
    <property type="entry name" value="FN3_sf"/>
</dbReference>
<reference evidence="3" key="1">
    <citation type="submission" date="2015-12" db="EMBL/GenBank/DDBJ databases">
        <title>Complete genome sequence of Lutibacter profundus strain LP1.</title>
        <authorList>
            <person name="Wissuwa J."/>
            <person name="Le Moine Bauer S."/>
            <person name="Stokke R."/>
            <person name="Dahle H."/>
            <person name="Steen I.H."/>
        </authorList>
    </citation>
    <scope>NUCLEOTIDE SEQUENCE [LARGE SCALE GENOMIC DNA]</scope>
    <source>
        <strain evidence="3">LP1</strain>
    </source>
</reference>
<name>A0A0X8G7B4_9FLAO</name>
<keyword evidence="3" id="KW-1185">Reference proteome</keyword>
<dbReference type="RefSeq" id="WP_068208979.1">
    <property type="nucleotide sequence ID" value="NZ_CP013355.1"/>
</dbReference>
<protein>
    <recommendedName>
        <fullName evidence="1">Fibronectin type-III domain-containing protein</fullName>
    </recommendedName>
</protein>
<evidence type="ECO:0000313" key="2">
    <source>
        <dbReference type="EMBL" id="AMC11375.1"/>
    </source>
</evidence>
<dbReference type="Gene3D" id="2.60.40.10">
    <property type="entry name" value="Immunoglobulins"/>
    <property type="match status" value="2"/>
</dbReference>
<dbReference type="AlphaFoldDB" id="A0A0X8G7B4"/>
<dbReference type="STRING" id="1622118.Lupro_08930"/>
<feature type="domain" description="Fibronectin type-III" evidence="1">
    <location>
        <begin position="34"/>
        <end position="132"/>
    </location>
</feature>
<evidence type="ECO:0000313" key="3">
    <source>
        <dbReference type="Proteomes" id="UP000059672"/>
    </source>
</evidence>
<dbReference type="EMBL" id="CP013355">
    <property type="protein sequence ID" value="AMC11375.1"/>
    <property type="molecule type" value="Genomic_DNA"/>
</dbReference>
<dbReference type="OrthoDB" id="789771at2"/>
<dbReference type="KEGG" id="lut:Lupro_08930"/>
<organism evidence="2 3">
    <name type="scientific">Lutibacter profundi</name>
    <dbReference type="NCBI Taxonomy" id="1622118"/>
    <lineage>
        <taxon>Bacteria</taxon>
        <taxon>Pseudomonadati</taxon>
        <taxon>Bacteroidota</taxon>
        <taxon>Flavobacteriia</taxon>
        <taxon>Flavobacteriales</taxon>
        <taxon>Flavobacteriaceae</taxon>
        <taxon>Lutibacter</taxon>
    </lineage>
</organism>
<dbReference type="InterPro" id="IPR013783">
    <property type="entry name" value="Ig-like_fold"/>
</dbReference>
<reference evidence="2 3" key="2">
    <citation type="journal article" date="2016" name="Int. J. Syst. Evol. Microbiol.">
        <title>Lutibacter profundi sp. nov., isolated from a deep-sea hydrothermal system on the Arctic Mid-Ocean Ridge and emended description of the genus Lutibacter.</title>
        <authorList>
            <person name="Le Moine Bauer S."/>
            <person name="Roalkvam I."/>
            <person name="Steen I.H."/>
            <person name="Dahle H."/>
        </authorList>
    </citation>
    <scope>NUCLEOTIDE SEQUENCE [LARGE SCALE GENOMIC DNA]</scope>
    <source>
        <strain evidence="2 3">LP1</strain>
    </source>
</reference>
<dbReference type="PROSITE" id="PS51257">
    <property type="entry name" value="PROKAR_LIPOPROTEIN"/>
    <property type="match status" value="1"/>
</dbReference>
<gene>
    <name evidence="2" type="ORF">Lupro_08930</name>
</gene>
<dbReference type="InterPro" id="IPR003961">
    <property type="entry name" value="FN3_dom"/>
</dbReference>
<accession>A0A0X8G7B4</accession>
<proteinExistence type="predicted"/>
<dbReference type="Proteomes" id="UP000059672">
    <property type="component" value="Chromosome"/>
</dbReference>
<dbReference type="SUPFAM" id="SSF49265">
    <property type="entry name" value="Fibronectin type III"/>
    <property type="match status" value="1"/>
</dbReference>
<dbReference type="Pfam" id="PF25788">
    <property type="entry name" value="Ig_Rha78A_N"/>
    <property type="match status" value="1"/>
</dbReference>
<dbReference type="PROSITE" id="PS50853">
    <property type="entry name" value="FN3"/>
    <property type="match status" value="1"/>
</dbReference>
<sequence length="232" mass="25484">MKKYVYILTFGIILGSCGGSDTPPPSPPTPINNAPTVPTLVYPTNNLLCIENVLNFDWNASSDPDGDVITYQVQVAQDMGFSQLVHTVTESSTLRTLSLEKGIAYYWRVRATDSKGLSSPYSSINQFYTEGTGVSNYLPFTPELISPISNEIVQTSTSTLQWTANDVDTDDILSYDVYFGTANPPSTKIASNQNETSLEVSLVSSQNYFWQIIVKDNNGGETIGQIWSFTTD</sequence>